<protein>
    <submittedName>
        <fullName evidence="2">Acyl carrier protein</fullName>
    </submittedName>
</protein>
<name>A0A7X4KKN3_9BURK</name>
<dbReference type="Proteomes" id="UP000466332">
    <property type="component" value="Unassembled WGS sequence"/>
</dbReference>
<dbReference type="Gene3D" id="1.10.1200.10">
    <property type="entry name" value="ACP-like"/>
    <property type="match status" value="1"/>
</dbReference>
<dbReference type="Pfam" id="PF00550">
    <property type="entry name" value="PP-binding"/>
    <property type="match status" value="1"/>
</dbReference>
<dbReference type="EMBL" id="WWCR01000051">
    <property type="protein sequence ID" value="MYM75848.1"/>
    <property type="molecule type" value="Genomic_DNA"/>
</dbReference>
<dbReference type="Proteomes" id="UP000469734">
    <property type="component" value="Unassembled WGS sequence"/>
</dbReference>
<sequence>MPQFSQVCHILRSTLSLGQMPLTADTPLLGSLPELDSMAVANLILALEQSFGFEVQDDEISARHFATVGSLASFVASKTA</sequence>
<dbReference type="InterPro" id="IPR036736">
    <property type="entry name" value="ACP-like_sf"/>
</dbReference>
<proteinExistence type="predicted"/>
<evidence type="ECO:0000313" key="3">
    <source>
        <dbReference type="EMBL" id="MYN40943.1"/>
    </source>
</evidence>
<keyword evidence="4" id="KW-1185">Reference proteome</keyword>
<reference evidence="4 5" key="1">
    <citation type="submission" date="2019-12" db="EMBL/GenBank/DDBJ databases">
        <title>Novel species isolated from a subtropical stream in China.</title>
        <authorList>
            <person name="Lu H."/>
        </authorList>
    </citation>
    <scope>NUCLEOTIDE SEQUENCE [LARGE SCALE GENOMIC DNA]</scope>
    <source>
        <strain evidence="3 4">FT109W</strain>
        <strain evidence="2 5">FT134W</strain>
    </source>
</reference>
<comment type="caution">
    <text evidence="2">The sequence shown here is derived from an EMBL/GenBank/DDBJ whole genome shotgun (WGS) entry which is preliminary data.</text>
</comment>
<organism evidence="2 5">
    <name type="scientific">Duganella margarita</name>
    <dbReference type="NCBI Taxonomy" id="2692170"/>
    <lineage>
        <taxon>Bacteria</taxon>
        <taxon>Pseudomonadati</taxon>
        <taxon>Pseudomonadota</taxon>
        <taxon>Betaproteobacteria</taxon>
        <taxon>Burkholderiales</taxon>
        <taxon>Oxalobacteraceae</taxon>
        <taxon>Telluria group</taxon>
        <taxon>Duganella</taxon>
    </lineage>
</organism>
<dbReference type="RefSeq" id="WP_161045936.1">
    <property type="nucleotide sequence ID" value="NZ_WWCR01000051.1"/>
</dbReference>
<accession>A0A7X4KKN3</accession>
<feature type="domain" description="Carrier" evidence="1">
    <location>
        <begin position="1"/>
        <end position="79"/>
    </location>
</feature>
<dbReference type="PROSITE" id="PS50075">
    <property type="entry name" value="CARRIER"/>
    <property type="match status" value="1"/>
</dbReference>
<evidence type="ECO:0000313" key="5">
    <source>
        <dbReference type="Proteomes" id="UP000469734"/>
    </source>
</evidence>
<dbReference type="AlphaFoldDB" id="A0A7X4KKN3"/>
<dbReference type="InterPro" id="IPR009081">
    <property type="entry name" value="PP-bd_ACP"/>
</dbReference>
<gene>
    <name evidence="3" type="ORF">GTP55_16370</name>
    <name evidence="2" type="ORF">GTP56_27155</name>
</gene>
<evidence type="ECO:0000313" key="4">
    <source>
        <dbReference type="Proteomes" id="UP000466332"/>
    </source>
</evidence>
<evidence type="ECO:0000313" key="2">
    <source>
        <dbReference type="EMBL" id="MYM75848.1"/>
    </source>
</evidence>
<dbReference type="SUPFAM" id="SSF47336">
    <property type="entry name" value="ACP-like"/>
    <property type="match status" value="1"/>
</dbReference>
<evidence type="ECO:0000259" key="1">
    <source>
        <dbReference type="PROSITE" id="PS50075"/>
    </source>
</evidence>
<dbReference type="EMBL" id="WWCS01000010">
    <property type="protein sequence ID" value="MYN40943.1"/>
    <property type="molecule type" value="Genomic_DNA"/>
</dbReference>